<feature type="non-terminal residue" evidence="10">
    <location>
        <position position="613"/>
    </location>
</feature>
<dbReference type="GO" id="GO:0008081">
    <property type="term" value="F:phosphoric diester hydrolase activity"/>
    <property type="evidence" value="ECO:0007669"/>
    <property type="project" value="TreeGrafter"/>
</dbReference>
<dbReference type="GO" id="GO:0008311">
    <property type="term" value="F:double-stranded DNA 3'-5' DNA exonuclease activity"/>
    <property type="evidence" value="ECO:0007669"/>
    <property type="project" value="TreeGrafter"/>
</dbReference>
<feature type="coiled-coil region" evidence="8">
    <location>
        <begin position="343"/>
        <end position="402"/>
    </location>
</feature>
<keyword evidence="6" id="KW-0464">Manganese</keyword>
<accession>A0A1Y2IHF5</accession>
<dbReference type="GO" id="GO:0003906">
    <property type="term" value="F:DNA-(apurinic or apyrimidinic site) endonuclease activity"/>
    <property type="evidence" value="ECO:0007669"/>
    <property type="project" value="TreeGrafter"/>
</dbReference>
<evidence type="ECO:0000313" key="11">
    <source>
        <dbReference type="Proteomes" id="UP000193067"/>
    </source>
</evidence>
<evidence type="ECO:0000256" key="8">
    <source>
        <dbReference type="SAM" id="Coils"/>
    </source>
</evidence>
<dbReference type="GO" id="GO:0046872">
    <property type="term" value="F:metal ion binding"/>
    <property type="evidence" value="ECO:0007669"/>
    <property type="project" value="UniProtKB-KW"/>
</dbReference>
<feature type="binding site" evidence="6">
    <location>
        <position position="167"/>
    </location>
    <ligand>
        <name>Mg(2+)</name>
        <dbReference type="ChEBI" id="CHEBI:18420"/>
        <label>1</label>
    </ligand>
</feature>
<dbReference type="Proteomes" id="UP000193067">
    <property type="component" value="Unassembled WGS sequence"/>
</dbReference>
<feature type="domain" description="Endonuclease/exonuclease/phosphatase" evidence="9">
    <location>
        <begin position="14"/>
        <end position="242"/>
    </location>
</feature>
<dbReference type="AlphaFoldDB" id="A0A1Y2IHF5"/>
<evidence type="ECO:0000313" key="10">
    <source>
        <dbReference type="EMBL" id="OSD00579.1"/>
    </source>
</evidence>
<sequence length="613" mass="71250">MTDRKAQKMEMRLATLNINGFGNLIRDHDENKWSTMYRMLREQRIGVLMMQETHLTEERRDTLHRIFSDKIKIFHTEHTSSPTTKEGVAFILNKNIISTKGATARTIVPGRAMQLTIEWRGGELRHLLCIYAPTSNGQAERKRFFEEVRNFYEEHADVPRPHLMAGDFNATESDLDRAPHKANRSDSSLEALDALKRSLNLMITDGWRETHPTKQDFTFFRKANGAAAMSRLDRIYVRRDVFAWMRNWEIKPIGVRTDHSLVTVCMTTPRAPEIGKGRPLFPLQLLSDKNLKKQMKERGVRAMRELDEIRKLGRSNELNPQRVLEGLKSDWMTAARQREKAMMPRLLSEIKCMERDLEALKDREGLSNANKLVDIEAATNQLRKLQEKRLKLQQISSRAKHKREGERPTKYWSRLHKDSKPRELIPALERPDVRDRAGERIYEEQADKMAEIARAHYDGVQRDDCPTIDVERRDQDISDVLEHVNVRLTEAQQEKLSAELTWEECECALMGAKNGTAPGLDGIQYEVWKRMHERFKEDKRHPDSVAVDVVGILREAYLDIQEHGVMDETSFTDGWMSPIYKEKGERTQIVNYRPITLLNTDYKVLTKALAIKL</sequence>
<feature type="active site" description="Proton donor/acceptor" evidence="5">
    <location>
        <position position="167"/>
    </location>
</feature>
<dbReference type="Gene3D" id="3.60.10.10">
    <property type="entry name" value="Endonuclease/exonuclease/phosphatase"/>
    <property type="match status" value="1"/>
</dbReference>
<dbReference type="InterPro" id="IPR004808">
    <property type="entry name" value="AP_endonuc_1"/>
</dbReference>
<dbReference type="PANTHER" id="PTHR22748:SF4">
    <property type="entry name" value="DNA-(APURINIC OR APYRIMIDINIC SITE) ENDONUCLEASE 2"/>
    <property type="match status" value="1"/>
</dbReference>
<feature type="binding site" evidence="6">
    <location>
        <position position="52"/>
    </location>
    <ligand>
        <name>Mg(2+)</name>
        <dbReference type="ChEBI" id="CHEBI:18420"/>
        <label>1</label>
    </ligand>
</feature>
<feature type="site" description="Interaction with DNA substrate" evidence="7">
    <location>
        <position position="259"/>
    </location>
</feature>
<dbReference type="STRING" id="1353009.A0A1Y2IHF5"/>
<proteinExistence type="inferred from homology"/>
<dbReference type="SUPFAM" id="SSF56219">
    <property type="entry name" value="DNase I-like"/>
    <property type="match status" value="1"/>
</dbReference>
<feature type="active site" evidence="5">
    <location>
        <position position="131"/>
    </location>
</feature>
<evidence type="ECO:0000256" key="3">
    <source>
        <dbReference type="ARBA" id="ARBA00022801"/>
    </source>
</evidence>
<feature type="site" description="Important for catalytic activity" evidence="7">
    <location>
        <position position="233"/>
    </location>
</feature>
<evidence type="ECO:0000256" key="6">
    <source>
        <dbReference type="PIRSR" id="PIRSR604808-2"/>
    </source>
</evidence>
<evidence type="ECO:0000256" key="4">
    <source>
        <dbReference type="ARBA" id="ARBA00022842"/>
    </source>
</evidence>
<protein>
    <submittedName>
        <fullName evidence="10">DNase I-like protein</fullName>
    </submittedName>
</protein>
<dbReference type="GO" id="GO:0005634">
    <property type="term" value="C:nucleus"/>
    <property type="evidence" value="ECO:0007669"/>
    <property type="project" value="TreeGrafter"/>
</dbReference>
<comment type="cofactor">
    <cofactor evidence="6">
        <name>Mg(2+)</name>
        <dbReference type="ChEBI" id="CHEBI:18420"/>
    </cofactor>
    <cofactor evidence="6">
        <name>Mn(2+)</name>
        <dbReference type="ChEBI" id="CHEBI:29035"/>
    </cofactor>
    <text evidence="6">Probably binds two magnesium or manganese ions per subunit.</text>
</comment>
<dbReference type="InterPro" id="IPR036691">
    <property type="entry name" value="Endo/exonu/phosph_ase_sf"/>
</dbReference>
<feature type="site" description="Transition state stabilizer" evidence="7">
    <location>
        <position position="169"/>
    </location>
</feature>
<keyword evidence="4 6" id="KW-0460">Magnesium</keyword>
<dbReference type="OrthoDB" id="2751000at2759"/>
<evidence type="ECO:0000256" key="7">
    <source>
        <dbReference type="PIRSR" id="PIRSR604808-3"/>
    </source>
</evidence>
<dbReference type="PANTHER" id="PTHR22748">
    <property type="entry name" value="AP ENDONUCLEASE"/>
    <property type="match status" value="1"/>
</dbReference>
<evidence type="ECO:0000256" key="2">
    <source>
        <dbReference type="ARBA" id="ARBA00022723"/>
    </source>
</evidence>
<dbReference type="GO" id="GO:0006284">
    <property type="term" value="P:base-excision repair"/>
    <property type="evidence" value="ECO:0007669"/>
    <property type="project" value="TreeGrafter"/>
</dbReference>
<feature type="binding site" evidence="6">
    <location>
        <position position="259"/>
    </location>
    <ligand>
        <name>Mg(2+)</name>
        <dbReference type="ChEBI" id="CHEBI:18420"/>
        <label>1</label>
    </ligand>
</feature>
<keyword evidence="3" id="KW-0378">Hydrolase</keyword>
<feature type="binding site" evidence="6">
    <location>
        <position position="17"/>
    </location>
    <ligand>
        <name>Mg(2+)</name>
        <dbReference type="ChEBI" id="CHEBI:18420"/>
        <label>1</label>
    </ligand>
</feature>
<keyword evidence="11" id="KW-1185">Reference proteome</keyword>
<evidence type="ECO:0000256" key="5">
    <source>
        <dbReference type="PIRSR" id="PIRSR604808-1"/>
    </source>
</evidence>
<keyword evidence="8" id="KW-0175">Coiled coil</keyword>
<organism evidence="10 11">
    <name type="scientific">Trametes coccinea (strain BRFM310)</name>
    <name type="common">Pycnoporus coccineus</name>
    <dbReference type="NCBI Taxonomy" id="1353009"/>
    <lineage>
        <taxon>Eukaryota</taxon>
        <taxon>Fungi</taxon>
        <taxon>Dikarya</taxon>
        <taxon>Basidiomycota</taxon>
        <taxon>Agaricomycotina</taxon>
        <taxon>Agaricomycetes</taxon>
        <taxon>Polyporales</taxon>
        <taxon>Polyporaceae</taxon>
        <taxon>Trametes</taxon>
    </lineage>
</organism>
<reference evidence="10 11" key="1">
    <citation type="journal article" date="2015" name="Biotechnol. Biofuels">
        <title>Enhanced degradation of softwood versus hardwood by the white-rot fungus Pycnoporus coccineus.</title>
        <authorList>
            <person name="Couturier M."/>
            <person name="Navarro D."/>
            <person name="Chevret D."/>
            <person name="Henrissat B."/>
            <person name="Piumi F."/>
            <person name="Ruiz-Duenas F.J."/>
            <person name="Martinez A.T."/>
            <person name="Grigoriev I.V."/>
            <person name="Riley R."/>
            <person name="Lipzen A."/>
            <person name="Berrin J.G."/>
            <person name="Master E.R."/>
            <person name="Rosso M.N."/>
        </authorList>
    </citation>
    <scope>NUCLEOTIDE SEQUENCE [LARGE SCALE GENOMIC DNA]</scope>
    <source>
        <strain evidence="10 11">BRFM310</strain>
    </source>
</reference>
<feature type="active site" description="Proton acceptor" evidence="5">
    <location>
        <position position="259"/>
    </location>
</feature>
<dbReference type="EMBL" id="KZ084117">
    <property type="protein sequence ID" value="OSD00579.1"/>
    <property type="molecule type" value="Genomic_DNA"/>
</dbReference>
<dbReference type="Pfam" id="PF03372">
    <property type="entry name" value="Exo_endo_phos"/>
    <property type="match status" value="1"/>
</dbReference>
<gene>
    <name evidence="10" type="ORF">PYCCODRAFT_1370845</name>
</gene>
<feature type="binding site" evidence="6">
    <location>
        <position position="169"/>
    </location>
    <ligand>
        <name>Mg(2+)</name>
        <dbReference type="ChEBI" id="CHEBI:18420"/>
        <label>1</label>
    </ligand>
</feature>
<dbReference type="CDD" id="cd09076">
    <property type="entry name" value="L1-EN"/>
    <property type="match status" value="1"/>
</dbReference>
<name>A0A1Y2IHF5_TRAC3</name>
<evidence type="ECO:0000259" key="9">
    <source>
        <dbReference type="Pfam" id="PF03372"/>
    </source>
</evidence>
<keyword evidence="2 6" id="KW-0479">Metal-binding</keyword>
<evidence type="ECO:0000256" key="1">
    <source>
        <dbReference type="ARBA" id="ARBA00007092"/>
    </source>
</evidence>
<comment type="similarity">
    <text evidence="1">Belongs to the DNA repair enzymes AP/ExoA family.</text>
</comment>
<feature type="binding site" evidence="6">
    <location>
        <position position="258"/>
    </location>
    <ligand>
        <name>Mg(2+)</name>
        <dbReference type="ChEBI" id="CHEBI:18420"/>
        <label>1</label>
    </ligand>
</feature>
<dbReference type="InterPro" id="IPR005135">
    <property type="entry name" value="Endo/exonuclease/phosphatase"/>
</dbReference>